<dbReference type="EMBL" id="JAAKFY010000019">
    <property type="protein sequence ID" value="KAF3842441.1"/>
    <property type="molecule type" value="Genomic_DNA"/>
</dbReference>
<comment type="caution">
    <text evidence="2">The sequence shown here is derived from an EMBL/GenBank/DDBJ whole genome shotgun (WGS) entry which is preliminary data.</text>
</comment>
<feature type="region of interest" description="Disordered" evidence="1">
    <location>
        <begin position="1"/>
        <end position="56"/>
    </location>
</feature>
<proteinExistence type="predicted"/>
<name>A0A7J5Y018_DISMA</name>
<evidence type="ECO:0000313" key="3">
    <source>
        <dbReference type="Proteomes" id="UP000518266"/>
    </source>
</evidence>
<feature type="region of interest" description="Disordered" evidence="1">
    <location>
        <begin position="71"/>
        <end position="90"/>
    </location>
</feature>
<sequence length="184" mass="21363">MLTRIHHISNCRSPGQAVSMSKRKGGSDIRQFFGQPQKRKKSKEREGERDCEHGDRTGRVCAGDMEIIPSSRESEFDNERESSQAGENEVQERKGRILDFAQIIQIQTLSNRILYFQEKWFKDHTWLHYSPSVKGVLCFYCAKYFAAQNKLASKQIQRLSRLVLTIGRRHWRDLVCIKTASVTN</sequence>
<organism evidence="2 3">
    <name type="scientific">Dissostichus mawsoni</name>
    <name type="common">Antarctic cod</name>
    <dbReference type="NCBI Taxonomy" id="36200"/>
    <lineage>
        <taxon>Eukaryota</taxon>
        <taxon>Metazoa</taxon>
        <taxon>Chordata</taxon>
        <taxon>Craniata</taxon>
        <taxon>Vertebrata</taxon>
        <taxon>Euteleostomi</taxon>
        <taxon>Actinopterygii</taxon>
        <taxon>Neopterygii</taxon>
        <taxon>Teleostei</taxon>
        <taxon>Neoteleostei</taxon>
        <taxon>Acanthomorphata</taxon>
        <taxon>Eupercaria</taxon>
        <taxon>Perciformes</taxon>
        <taxon>Notothenioidei</taxon>
        <taxon>Nototheniidae</taxon>
        <taxon>Dissostichus</taxon>
    </lineage>
</organism>
<feature type="compositionally biased region" description="Basic and acidic residues" evidence="1">
    <location>
        <begin position="72"/>
        <end position="82"/>
    </location>
</feature>
<evidence type="ECO:0000256" key="1">
    <source>
        <dbReference type="SAM" id="MobiDB-lite"/>
    </source>
</evidence>
<feature type="compositionally biased region" description="Polar residues" evidence="1">
    <location>
        <begin position="10"/>
        <end position="19"/>
    </location>
</feature>
<dbReference type="Proteomes" id="UP000518266">
    <property type="component" value="Unassembled WGS sequence"/>
</dbReference>
<feature type="compositionally biased region" description="Basic and acidic residues" evidence="1">
    <location>
        <begin position="43"/>
        <end position="56"/>
    </location>
</feature>
<dbReference type="AlphaFoldDB" id="A0A7J5Y018"/>
<keyword evidence="3" id="KW-1185">Reference proteome</keyword>
<accession>A0A7J5Y018</accession>
<evidence type="ECO:0000313" key="2">
    <source>
        <dbReference type="EMBL" id="KAF3842441.1"/>
    </source>
</evidence>
<protein>
    <submittedName>
        <fullName evidence="2">Uncharacterized protein</fullName>
    </submittedName>
</protein>
<gene>
    <name evidence="2" type="ORF">F7725_024392</name>
</gene>
<reference evidence="2 3" key="1">
    <citation type="submission" date="2020-03" db="EMBL/GenBank/DDBJ databases">
        <title>Dissostichus mawsoni Genome sequencing and assembly.</title>
        <authorList>
            <person name="Park H."/>
        </authorList>
    </citation>
    <scope>NUCLEOTIDE SEQUENCE [LARGE SCALE GENOMIC DNA]</scope>
    <source>
        <strain evidence="2">DM0001</strain>
        <tissue evidence="2">Muscle</tissue>
    </source>
</reference>